<reference evidence="2" key="1">
    <citation type="submission" date="2016-10" db="EMBL/GenBank/DDBJ databases">
        <authorList>
            <person name="Varghese N."/>
            <person name="Submissions S."/>
        </authorList>
    </citation>
    <scope>NUCLEOTIDE SEQUENCE [LARGE SCALE GENOMIC DNA]</scope>
    <source>
        <strain evidence="2">DSM 4002</strain>
    </source>
</reference>
<protein>
    <recommendedName>
        <fullName evidence="3">Ycf48-like protein</fullName>
    </recommendedName>
</protein>
<gene>
    <name evidence="1" type="ORF">SAMN05444143_102241</name>
</gene>
<evidence type="ECO:0000313" key="2">
    <source>
        <dbReference type="Proteomes" id="UP000182961"/>
    </source>
</evidence>
<keyword evidence="2" id="KW-1185">Reference proteome</keyword>
<dbReference type="AlphaFoldDB" id="A0A1I4TRV0"/>
<organism evidence="1 2">
    <name type="scientific">Flavobacterium succinicans</name>
    <dbReference type="NCBI Taxonomy" id="29536"/>
    <lineage>
        <taxon>Bacteria</taxon>
        <taxon>Pseudomonadati</taxon>
        <taxon>Bacteroidota</taxon>
        <taxon>Flavobacteriia</taxon>
        <taxon>Flavobacteriales</taxon>
        <taxon>Flavobacteriaceae</taxon>
        <taxon>Flavobacterium</taxon>
    </lineage>
</organism>
<dbReference type="InterPro" id="IPR015943">
    <property type="entry name" value="WD40/YVTN_repeat-like_dom_sf"/>
</dbReference>
<dbReference type="PANTHER" id="PTHR47199">
    <property type="entry name" value="PHOTOSYSTEM II STABILITY/ASSEMBLY FACTOR HCF136, CHLOROPLASTIC"/>
    <property type="match status" value="1"/>
</dbReference>
<sequence>MKPKPTISLCFSILYSIFSNGQNSKSTTINFNKVTIDTLFTDTISIRTLNLEKDKVWFAADKNRYGYFDLTKKERIIKKIENLSHKLEFRSSALTSTHLFTLSIANPAFLYKIDKTKGTTELVYQNNHEKIFFDSLQFWNTKEGIALGDPIDDYFKILITRDAGTTWKELPTASFFKNTTEEGAFAASNTNIILQGHHTWLVSGGKKARVFYSSDKGNSWQVHETPIVQGKTMTGIFTGAFYDSKIGCIAGGDYELPKQNHSNKAITFNGGKSWKLIGENKGPGYISCVQFIPKSKGKGLLTVGATGIHYSKDSGTTWHEISSDPTLYTLRFLNPTTAIAAGKNKMIRIVFKTK</sequence>
<dbReference type="EMBL" id="FOUT01000002">
    <property type="protein sequence ID" value="SFM79293.1"/>
    <property type="molecule type" value="Genomic_DNA"/>
</dbReference>
<dbReference type="Gene3D" id="2.130.10.10">
    <property type="entry name" value="YVTN repeat-like/Quinoprotein amine dehydrogenase"/>
    <property type="match status" value="1"/>
</dbReference>
<proteinExistence type="predicted"/>
<accession>A0A1I4TRV0</accession>
<dbReference type="CDD" id="cd15482">
    <property type="entry name" value="Sialidase_non-viral"/>
    <property type="match status" value="1"/>
</dbReference>
<name>A0A1I4TRV0_9FLAO</name>
<dbReference type="RefSeq" id="WP_024980074.1">
    <property type="nucleotide sequence ID" value="NZ_CBCRUM010000010.1"/>
</dbReference>
<dbReference type="Proteomes" id="UP000182961">
    <property type="component" value="Unassembled WGS sequence"/>
</dbReference>
<dbReference type="eggNOG" id="COG4447">
    <property type="taxonomic scope" value="Bacteria"/>
</dbReference>
<evidence type="ECO:0008006" key="3">
    <source>
        <dbReference type="Google" id="ProtNLM"/>
    </source>
</evidence>
<dbReference type="SUPFAM" id="SSF110296">
    <property type="entry name" value="Oligoxyloglucan reducing end-specific cellobiohydrolase"/>
    <property type="match status" value="1"/>
</dbReference>
<evidence type="ECO:0000313" key="1">
    <source>
        <dbReference type="EMBL" id="SFM79293.1"/>
    </source>
</evidence>
<dbReference type="PANTHER" id="PTHR47199:SF2">
    <property type="entry name" value="PHOTOSYSTEM II STABILITY_ASSEMBLY FACTOR HCF136, CHLOROPLASTIC"/>
    <property type="match status" value="1"/>
</dbReference>